<comment type="subcellular location">
    <subcellularLocation>
        <location evidence="1">Membrane</location>
        <topology evidence="1">Multi-pass membrane protein</topology>
    </subcellularLocation>
</comment>
<keyword evidence="12" id="KW-0325">Glycoprotein</keyword>
<evidence type="ECO:0000256" key="1">
    <source>
        <dbReference type="ARBA" id="ARBA00004141"/>
    </source>
</evidence>
<dbReference type="Gene3D" id="1.20.120.350">
    <property type="entry name" value="Voltage-gated potassium channels. Chain C"/>
    <property type="match status" value="1"/>
</dbReference>
<comment type="caution">
    <text evidence="18">The sequence shown here is derived from an EMBL/GenBank/DDBJ whole genome shotgun (WGS) entry which is preliminary data.</text>
</comment>
<dbReference type="InterPro" id="IPR018247">
    <property type="entry name" value="EF_Hand_1_Ca_BS"/>
</dbReference>
<feature type="domain" description="EF-hand" evidence="17">
    <location>
        <begin position="320"/>
        <end position="355"/>
    </location>
</feature>
<evidence type="ECO:0000256" key="11">
    <source>
        <dbReference type="ARBA" id="ARBA00023136"/>
    </source>
</evidence>
<keyword evidence="10" id="KW-0406">Ion transport</keyword>
<keyword evidence="4" id="KW-0109">Calcium transport</keyword>
<evidence type="ECO:0000313" key="19">
    <source>
        <dbReference type="Proteomes" id="UP001642464"/>
    </source>
</evidence>
<dbReference type="InterPro" id="IPR027359">
    <property type="entry name" value="Volt_channel_dom_sf"/>
</dbReference>
<keyword evidence="7" id="KW-0106">Calcium</keyword>
<accession>A0ABP0K2D5</accession>
<dbReference type="PROSITE" id="PS00018">
    <property type="entry name" value="EF_HAND_1"/>
    <property type="match status" value="2"/>
</dbReference>
<dbReference type="Gene3D" id="1.10.287.70">
    <property type="match status" value="1"/>
</dbReference>
<dbReference type="SMART" id="SM00054">
    <property type="entry name" value="EFh"/>
    <property type="match status" value="2"/>
</dbReference>
<sequence length="1003" mass="113727">MARRSASAQLVLSATAPAETVSRRQFVSTVGADFVRAKESDLDETALGCLKKKATKLLNSVYLANFIVVVVFLDAYCTCRDIDSRAHQQPTPQAFRILSDLCLVLYTVELLLHFFLQGFSICRDWMIFLDLVIIVCGYIELFFSFLGDESGVIGISIVRALRLVRIFRLIRLLRKVRTLRELHKLATMMATCAKTLVWSFLLCFLVMTVWSMLMVEMIHPLLTDLELSSCRGQCESAMSSVMNANLLLFKTVIAGDSWGEIAVPVIEQYPATAVIFMGSLLTLVFGVLNLIVAVVVDTFAEFRLNDVQNLAEEMEDEIAQDRKSLARLFARIDLDGSGQLTLDELIEGAQRDSDFQSRLRVMDIDESDLQMLFEMIDADSSGTIEAAEFIGPLSRWAHDSKTAPRFIKYNMLQTMQIQEDLYDMCADCFKHLALQIDKVQVEVKGLTKHIVRKKGSKKPETEHLGLGQTSPPMDSRVSAREHLESPLIPRDIRASFNDDVEQISSYTDGSRQLSHWEAPRGSVYDARAEARLSSLEQLGERVALDEMTTEMENVSFRVPPIPETELHDELEHVMLMRPSRQTEMLSEKSRQSRVMDSHLDLLLESAVVKLETSMKKMERLARSADILVRKWNETPEVTRRARTVIESHSMLLHSPPKKKTWALYNPSLLQVRWQRQDVFLVTYRAGTWQLCRWDGRHSPLQSLPYVDGRNQATSKVMVALVREDFSTIVPVHALVDQKYMEHSCSHSTGMRRVGIDDSRLFQLAGQPYALFAGVAPVGQESPCQHRQYLCPLQLPDEEGPPQVRCRRKILLTFDYADQLSQRMMAQDRLGSVHQKNWMPFVANDELYLIFTIEPLRVIRVDVNSGLCSEVSLVRTPALRALHPNPDEFRGHGGPALVQLPKHMGGELLGMARVQSGNLLYSHFFFTLQVEYPSMPVLTKVSRLLCFASVRPGMCEVIQFVGGLHLQQDQLVISYGVNDCEPKVTTMALNKVFELLRSQKREEL</sequence>
<dbReference type="Pfam" id="PF13202">
    <property type="entry name" value="EF-hand_5"/>
    <property type="match status" value="2"/>
</dbReference>
<dbReference type="InterPro" id="IPR011992">
    <property type="entry name" value="EF-hand-dom_pair"/>
</dbReference>
<evidence type="ECO:0000256" key="2">
    <source>
        <dbReference type="ARBA" id="ARBA00022448"/>
    </source>
</evidence>
<evidence type="ECO:0000256" key="15">
    <source>
        <dbReference type="SAM" id="MobiDB-lite"/>
    </source>
</evidence>
<organism evidence="18 19">
    <name type="scientific">Durusdinium trenchii</name>
    <dbReference type="NCBI Taxonomy" id="1381693"/>
    <lineage>
        <taxon>Eukaryota</taxon>
        <taxon>Sar</taxon>
        <taxon>Alveolata</taxon>
        <taxon>Dinophyceae</taxon>
        <taxon>Suessiales</taxon>
        <taxon>Symbiodiniaceae</taxon>
        <taxon>Durusdinium</taxon>
    </lineage>
</organism>
<protein>
    <submittedName>
        <fullName evidence="18">Sodium channel protein type 11 subunit alpha (NaN) (Sensory neuron sodium channel 2) (Sodium channel protein type XI subunit alpha) (Voltage-gated sodium channel subunit alpha Nav1.9)</fullName>
    </submittedName>
</protein>
<evidence type="ECO:0000256" key="4">
    <source>
        <dbReference type="ARBA" id="ARBA00022568"/>
    </source>
</evidence>
<evidence type="ECO:0000256" key="5">
    <source>
        <dbReference type="ARBA" id="ARBA00022673"/>
    </source>
</evidence>
<feature type="transmembrane region" description="Helical" evidence="16">
    <location>
        <begin position="152"/>
        <end position="170"/>
    </location>
</feature>
<evidence type="ECO:0000256" key="9">
    <source>
        <dbReference type="ARBA" id="ARBA00022989"/>
    </source>
</evidence>
<keyword evidence="3" id="KW-0597">Phosphoprotein</keyword>
<feature type="transmembrane region" description="Helical" evidence="16">
    <location>
        <begin position="191"/>
        <end position="213"/>
    </location>
</feature>
<keyword evidence="11 16" id="KW-0472">Membrane</keyword>
<evidence type="ECO:0000256" key="10">
    <source>
        <dbReference type="ARBA" id="ARBA00023065"/>
    </source>
</evidence>
<feature type="coiled-coil region" evidence="14">
    <location>
        <begin position="304"/>
        <end position="331"/>
    </location>
</feature>
<proteinExistence type="predicted"/>
<dbReference type="PANTHER" id="PTHR45628:SF7">
    <property type="entry name" value="VOLTAGE-DEPENDENT CALCIUM CHANNEL TYPE A SUBUNIT ALPHA-1"/>
    <property type="match status" value="1"/>
</dbReference>
<evidence type="ECO:0000313" key="18">
    <source>
        <dbReference type="EMBL" id="CAK9020798.1"/>
    </source>
</evidence>
<keyword evidence="13 18" id="KW-0407">Ion channel</keyword>
<dbReference type="PROSITE" id="PS50222">
    <property type="entry name" value="EF_HAND_2"/>
    <property type="match status" value="2"/>
</dbReference>
<dbReference type="InterPro" id="IPR050599">
    <property type="entry name" value="VDCC_alpha-1_subunit"/>
</dbReference>
<dbReference type="InterPro" id="IPR005821">
    <property type="entry name" value="Ion_trans_dom"/>
</dbReference>
<dbReference type="GO" id="GO:0034220">
    <property type="term" value="P:monoatomic ion transmembrane transport"/>
    <property type="evidence" value="ECO:0007669"/>
    <property type="project" value="UniProtKB-KW"/>
</dbReference>
<feature type="transmembrane region" description="Helical" evidence="16">
    <location>
        <begin position="96"/>
        <end position="115"/>
    </location>
</feature>
<evidence type="ECO:0000259" key="17">
    <source>
        <dbReference type="PROSITE" id="PS50222"/>
    </source>
</evidence>
<reference evidence="18 19" key="1">
    <citation type="submission" date="2024-02" db="EMBL/GenBank/DDBJ databases">
        <authorList>
            <person name="Chen Y."/>
            <person name="Shah S."/>
            <person name="Dougan E. K."/>
            <person name="Thang M."/>
            <person name="Chan C."/>
        </authorList>
    </citation>
    <scope>NUCLEOTIDE SEQUENCE [LARGE SCALE GENOMIC DNA]</scope>
</reference>
<keyword evidence="19" id="KW-1185">Reference proteome</keyword>
<evidence type="ECO:0000256" key="12">
    <source>
        <dbReference type="ARBA" id="ARBA00023180"/>
    </source>
</evidence>
<dbReference type="Gene3D" id="1.10.238.10">
    <property type="entry name" value="EF-hand"/>
    <property type="match status" value="1"/>
</dbReference>
<evidence type="ECO:0000256" key="8">
    <source>
        <dbReference type="ARBA" id="ARBA00022882"/>
    </source>
</evidence>
<evidence type="ECO:0000256" key="14">
    <source>
        <dbReference type="SAM" id="Coils"/>
    </source>
</evidence>
<evidence type="ECO:0000256" key="6">
    <source>
        <dbReference type="ARBA" id="ARBA00022692"/>
    </source>
</evidence>
<keyword evidence="14" id="KW-0175">Coiled coil</keyword>
<dbReference type="SUPFAM" id="SSF81324">
    <property type="entry name" value="Voltage-gated potassium channels"/>
    <property type="match status" value="1"/>
</dbReference>
<dbReference type="InterPro" id="IPR002048">
    <property type="entry name" value="EF_hand_dom"/>
</dbReference>
<feature type="transmembrane region" description="Helical" evidence="16">
    <location>
        <begin position="127"/>
        <end position="146"/>
    </location>
</feature>
<evidence type="ECO:0000256" key="16">
    <source>
        <dbReference type="SAM" id="Phobius"/>
    </source>
</evidence>
<keyword evidence="8" id="KW-0851">Voltage-gated channel</keyword>
<dbReference type="PANTHER" id="PTHR45628">
    <property type="entry name" value="VOLTAGE-DEPENDENT CALCIUM CHANNEL TYPE A SUBUNIT ALPHA-1"/>
    <property type="match status" value="1"/>
</dbReference>
<feature type="transmembrane region" description="Helical" evidence="16">
    <location>
        <begin position="57"/>
        <end position="76"/>
    </location>
</feature>
<dbReference type="EMBL" id="CAXAMM010009569">
    <property type="protein sequence ID" value="CAK9020798.1"/>
    <property type="molecule type" value="Genomic_DNA"/>
</dbReference>
<feature type="transmembrane region" description="Helical" evidence="16">
    <location>
        <begin position="273"/>
        <end position="296"/>
    </location>
</feature>
<keyword evidence="6 16" id="KW-0812">Transmembrane</keyword>
<dbReference type="SUPFAM" id="SSF47473">
    <property type="entry name" value="EF-hand"/>
    <property type="match status" value="1"/>
</dbReference>
<keyword evidence="2" id="KW-0813">Transport</keyword>
<evidence type="ECO:0000256" key="3">
    <source>
        <dbReference type="ARBA" id="ARBA00022553"/>
    </source>
</evidence>
<name>A0ABP0K2D5_9DINO</name>
<feature type="domain" description="EF-hand" evidence="17">
    <location>
        <begin position="364"/>
        <end position="399"/>
    </location>
</feature>
<keyword evidence="5" id="KW-0107">Calcium channel</keyword>
<dbReference type="Pfam" id="PF00520">
    <property type="entry name" value="Ion_trans"/>
    <property type="match status" value="1"/>
</dbReference>
<feature type="region of interest" description="Disordered" evidence="15">
    <location>
        <begin position="452"/>
        <end position="475"/>
    </location>
</feature>
<dbReference type="Proteomes" id="UP001642464">
    <property type="component" value="Unassembled WGS sequence"/>
</dbReference>
<dbReference type="CDD" id="cd00051">
    <property type="entry name" value="EFh"/>
    <property type="match status" value="1"/>
</dbReference>
<evidence type="ECO:0000256" key="13">
    <source>
        <dbReference type="ARBA" id="ARBA00023303"/>
    </source>
</evidence>
<gene>
    <name evidence="18" type="ORF">SCF082_LOCUS15063</name>
</gene>
<keyword evidence="9 16" id="KW-1133">Transmembrane helix</keyword>
<evidence type="ECO:0000256" key="7">
    <source>
        <dbReference type="ARBA" id="ARBA00022837"/>
    </source>
</evidence>